<reference evidence="3" key="1">
    <citation type="submission" date="2020-11" db="EMBL/GenBank/DDBJ databases">
        <authorList>
            <consortium name="DOE Joint Genome Institute"/>
            <person name="Ahrendt S."/>
            <person name="Riley R."/>
            <person name="Andreopoulos W."/>
            <person name="Labutti K."/>
            <person name="Pangilinan J."/>
            <person name="Ruiz-Duenas F.J."/>
            <person name="Barrasa J.M."/>
            <person name="Sanchez-Garcia M."/>
            <person name="Camarero S."/>
            <person name="Miyauchi S."/>
            <person name="Serrano A."/>
            <person name="Linde D."/>
            <person name="Babiker R."/>
            <person name="Drula E."/>
            <person name="Ayuso-Fernandez I."/>
            <person name="Pacheco R."/>
            <person name="Padilla G."/>
            <person name="Ferreira P."/>
            <person name="Barriuso J."/>
            <person name="Kellner H."/>
            <person name="Castanera R."/>
            <person name="Alfaro M."/>
            <person name="Ramirez L."/>
            <person name="Pisabarro A.G."/>
            <person name="Kuo A."/>
            <person name="Tritt A."/>
            <person name="Lipzen A."/>
            <person name="He G."/>
            <person name="Yan M."/>
            <person name="Ng V."/>
            <person name="Cullen D."/>
            <person name="Martin F."/>
            <person name="Rosso M.-N."/>
            <person name="Henrissat B."/>
            <person name="Hibbett D."/>
            <person name="Martinez A.T."/>
            <person name="Grigoriev I.V."/>
        </authorList>
    </citation>
    <scope>NUCLEOTIDE SEQUENCE</scope>
    <source>
        <strain evidence="3">MF-IS2</strain>
    </source>
</reference>
<feature type="compositionally biased region" description="Polar residues" evidence="1">
    <location>
        <begin position="465"/>
        <end position="488"/>
    </location>
</feature>
<keyword evidence="2" id="KW-0472">Membrane</keyword>
<feature type="compositionally biased region" description="Low complexity" evidence="1">
    <location>
        <begin position="413"/>
        <end position="426"/>
    </location>
</feature>
<protein>
    <submittedName>
        <fullName evidence="3">Uncharacterized protein</fullName>
    </submittedName>
</protein>
<organism evidence="3 4">
    <name type="scientific">Macrolepiota fuliginosa MF-IS2</name>
    <dbReference type="NCBI Taxonomy" id="1400762"/>
    <lineage>
        <taxon>Eukaryota</taxon>
        <taxon>Fungi</taxon>
        <taxon>Dikarya</taxon>
        <taxon>Basidiomycota</taxon>
        <taxon>Agaricomycotina</taxon>
        <taxon>Agaricomycetes</taxon>
        <taxon>Agaricomycetidae</taxon>
        <taxon>Agaricales</taxon>
        <taxon>Agaricineae</taxon>
        <taxon>Agaricaceae</taxon>
        <taxon>Macrolepiota</taxon>
    </lineage>
</organism>
<evidence type="ECO:0000313" key="3">
    <source>
        <dbReference type="EMBL" id="KAF9446259.1"/>
    </source>
</evidence>
<evidence type="ECO:0000256" key="2">
    <source>
        <dbReference type="SAM" id="Phobius"/>
    </source>
</evidence>
<feature type="region of interest" description="Disordered" evidence="1">
    <location>
        <begin position="251"/>
        <end position="283"/>
    </location>
</feature>
<feature type="region of interest" description="Disordered" evidence="1">
    <location>
        <begin position="323"/>
        <end position="382"/>
    </location>
</feature>
<name>A0A9P6C277_9AGAR</name>
<gene>
    <name evidence="3" type="ORF">P691DRAFT_804422</name>
</gene>
<comment type="caution">
    <text evidence="3">The sequence shown here is derived from an EMBL/GenBank/DDBJ whole genome shotgun (WGS) entry which is preliminary data.</text>
</comment>
<feature type="compositionally biased region" description="Low complexity" evidence="1">
    <location>
        <begin position="542"/>
        <end position="558"/>
    </location>
</feature>
<dbReference type="EMBL" id="MU151255">
    <property type="protein sequence ID" value="KAF9446259.1"/>
    <property type="molecule type" value="Genomic_DNA"/>
</dbReference>
<proteinExistence type="predicted"/>
<feature type="compositionally biased region" description="Low complexity" evidence="1">
    <location>
        <begin position="251"/>
        <end position="262"/>
    </location>
</feature>
<sequence>MRPYYHESPIFISVLSLPFFLLISANLIPSISQLNTTIEGADSSIIYWPSASWASITTDDETQLLYPHCILTQGTKYHIARPRSEEEQTIATRTTQAQHSNTDDESDDWWIPVSSHAPQQIGNANSDPDAVAKDPPDNAYLPTTVRFTFIGSAVYLFGTAIHPSAIDVTSTLGVAFAIDGELLQSLTAAGEDSHRSWSCSTNEPIFSHGGLSDDRHELVVTIPPSITFLLDYIIYTRPTHDDFASAHKLLPTPTLSPPGSGSQVTLKPRAEDASSTATPPKKKHSIATFAAAVGTVVGILAIISFAVAFSIIRRRRLAKLRDLAESSSTDANGNTRPHIRARRISSSSSSSSSSSNSSSSSSALHTDASEDTPNPNLNVIVDPVTGISTGGVIQMEGPAPFVPRFFPGTTVLQSQQQQSQQRGGQNRNRDASIPTLLPPPPPPPLPLLFESARSSIEQDPPPYESSITSSPISHATATTTTNIGSSPLISPRPLGISHLDVIPGDGRNSGNEDSDLSYADVPPPTPPPPPMISRPPSPSSVPIPLRVSAPSSVVRSRSPSPPRSVTLTPGRTSSPTSLVTAPVAVPVGGGVHLERDVDLRSPPGLT</sequence>
<feature type="compositionally biased region" description="Polar residues" evidence="1">
    <location>
        <begin position="566"/>
        <end position="578"/>
    </location>
</feature>
<accession>A0A9P6C277</accession>
<feature type="compositionally biased region" description="Pro residues" evidence="1">
    <location>
        <begin position="521"/>
        <end position="541"/>
    </location>
</feature>
<keyword evidence="4" id="KW-1185">Reference proteome</keyword>
<evidence type="ECO:0000256" key="1">
    <source>
        <dbReference type="SAM" id="MobiDB-lite"/>
    </source>
</evidence>
<keyword evidence="2" id="KW-0812">Transmembrane</keyword>
<keyword evidence="2" id="KW-1133">Transmembrane helix</keyword>
<feature type="compositionally biased region" description="Pro residues" evidence="1">
    <location>
        <begin position="436"/>
        <end position="446"/>
    </location>
</feature>
<dbReference type="OrthoDB" id="3265715at2759"/>
<feature type="compositionally biased region" description="Polar residues" evidence="1">
    <location>
        <begin position="325"/>
        <end position="335"/>
    </location>
</feature>
<feature type="region of interest" description="Disordered" evidence="1">
    <location>
        <begin position="83"/>
        <end position="108"/>
    </location>
</feature>
<feature type="region of interest" description="Disordered" evidence="1">
    <location>
        <begin position="412"/>
        <end position="578"/>
    </location>
</feature>
<feature type="compositionally biased region" description="Low complexity" evidence="1">
    <location>
        <begin position="345"/>
        <end position="362"/>
    </location>
</feature>
<evidence type="ECO:0000313" key="4">
    <source>
        <dbReference type="Proteomes" id="UP000807342"/>
    </source>
</evidence>
<dbReference type="Proteomes" id="UP000807342">
    <property type="component" value="Unassembled WGS sequence"/>
</dbReference>
<dbReference type="AlphaFoldDB" id="A0A9P6C277"/>
<feature type="compositionally biased region" description="Polar residues" evidence="1">
    <location>
        <begin position="89"/>
        <end position="100"/>
    </location>
</feature>
<feature type="transmembrane region" description="Helical" evidence="2">
    <location>
        <begin position="289"/>
        <end position="312"/>
    </location>
</feature>